<reference evidence="2 3" key="1">
    <citation type="submission" date="2018-12" db="EMBL/GenBank/DDBJ databases">
        <authorList>
            <person name="Yu L."/>
        </authorList>
    </citation>
    <scope>NUCLEOTIDE SEQUENCE [LARGE SCALE GENOMIC DNA]</scope>
    <source>
        <strain evidence="2 3">HAW-EB5</strain>
    </source>
</reference>
<dbReference type="Proteomes" id="UP000282060">
    <property type="component" value="Unassembled WGS sequence"/>
</dbReference>
<accession>A0A431W6Y0</accession>
<keyword evidence="3" id="KW-1185">Reference proteome</keyword>
<keyword evidence="1" id="KW-0812">Transmembrane</keyword>
<gene>
    <name evidence="2" type="ORF">EKG39_14120</name>
</gene>
<sequence length="91" mass="10569">MKLSDMKYNFCSFGLVIGALVSVLVTLIILVWEWVENPGGIFHDKNGTNWNFVFDTASSWFVPTFMYAALIVTVLYLLLYVIQWVKQTRRK</sequence>
<keyword evidence="1" id="KW-0472">Membrane</keyword>
<dbReference type="EMBL" id="RXNV01000006">
    <property type="protein sequence ID" value="RTR31201.1"/>
    <property type="molecule type" value="Genomic_DNA"/>
</dbReference>
<dbReference type="AlphaFoldDB" id="A0A431W6Y0"/>
<protein>
    <submittedName>
        <fullName evidence="2">Uncharacterized protein</fullName>
    </submittedName>
</protein>
<name>A0A431W6Y0_9GAMM</name>
<dbReference type="OrthoDB" id="6267163at2"/>
<evidence type="ECO:0000313" key="3">
    <source>
        <dbReference type="Proteomes" id="UP000282060"/>
    </source>
</evidence>
<organism evidence="2 3">
    <name type="scientific">Shewanella atlantica</name>
    <dbReference type="NCBI Taxonomy" id="271099"/>
    <lineage>
        <taxon>Bacteria</taxon>
        <taxon>Pseudomonadati</taxon>
        <taxon>Pseudomonadota</taxon>
        <taxon>Gammaproteobacteria</taxon>
        <taxon>Alteromonadales</taxon>
        <taxon>Shewanellaceae</taxon>
        <taxon>Shewanella</taxon>
    </lineage>
</organism>
<feature type="transmembrane region" description="Helical" evidence="1">
    <location>
        <begin position="60"/>
        <end position="82"/>
    </location>
</feature>
<feature type="transmembrane region" description="Helical" evidence="1">
    <location>
        <begin position="12"/>
        <end position="32"/>
    </location>
</feature>
<keyword evidence="1" id="KW-1133">Transmembrane helix</keyword>
<proteinExistence type="predicted"/>
<evidence type="ECO:0000313" key="2">
    <source>
        <dbReference type="EMBL" id="RTR31201.1"/>
    </source>
</evidence>
<evidence type="ECO:0000256" key="1">
    <source>
        <dbReference type="SAM" id="Phobius"/>
    </source>
</evidence>
<comment type="caution">
    <text evidence="2">The sequence shown here is derived from an EMBL/GenBank/DDBJ whole genome shotgun (WGS) entry which is preliminary data.</text>
</comment>